<accession>A0A1U7J3P0</accession>
<dbReference type="Gene3D" id="1.10.260.40">
    <property type="entry name" value="lambda repressor-like DNA-binding domains"/>
    <property type="match status" value="1"/>
</dbReference>
<dbReference type="Proteomes" id="UP000185557">
    <property type="component" value="Unassembled WGS sequence"/>
</dbReference>
<dbReference type="AlphaFoldDB" id="A0A1U7J3P0"/>
<protein>
    <submittedName>
        <fullName evidence="2">Transcriptional regulator</fullName>
    </submittedName>
</protein>
<dbReference type="GO" id="GO:0003677">
    <property type="term" value="F:DNA binding"/>
    <property type="evidence" value="ECO:0007669"/>
    <property type="project" value="InterPro"/>
</dbReference>
<dbReference type="EMBL" id="MRCG01000011">
    <property type="protein sequence ID" value="OKH46943.1"/>
    <property type="molecule type" value="Genomic_DNA"/>
</dbReference>
<dbReference type="InterPro" id="IPR001387">
    <property type="entry name" value="Cro/C1-type_HTH"/>
</dbReference>
<evidence type="ECO:0000313" key="2">
    <source>
        <dbReference type="EMBL" id="OKH46943.1"/>
    </source>
</evidence>
<dbReference type="Pfam" id="PF01381">
    <property type="entry name" value="HTH_3"/>
    <property type="match status" value="1"/>
</dbReference>
<sequence>MGRAGKALREVLTQYGISQNSLAVKMGLQRSAIYKWFHEERDPTAETVVDITEALKNLNPQAAKDFVKLYLGDVLSD</sequence>
<evidence type="ECO:0000259" key="1">
    <source>
        <dbReference type="PROSITE" id="PS50943"/>
    </source>
</evidence>
<dbReference type="SMART" id="SM00530">
    <property type="entry name" value="HTH_XRE"/>
    <property type="match status" value="1"/>
</dbReference>
<dbReference type="PROSITE" id="PS50943">
    <property type="entry name" value="HTH_CROC1"/>
    <property type="match status" value="1"/>
</dbReference>
<dbReference type="SUPFAM" id="SSF47413">
    <property type="entry name" value="lambda repressor-like DNA-binding domains"/>
    <property type="match status" value="1"/>
</dbReference>
<dbReference type="OrthoDB" id="465744at2"/>
<reference evidence="2 3" key="1">
    <citation type="submission" date="2016-11" db="EMBL/GenBank/DDBJ databases">
        <title>Draft Genome Sequences of Nine Cyanobacterial Strains from Diverse Habitats.</title>
        <authorList>
            <person name="Zhu T."/>
            <person name="Hou S."/>
            <person name="Lu X."/>
            <person name="Hess W.R."/>
        </authorList>
    </citation>
    <scope>NUCLEOTIDE SEQUENCE [LARGE SCALE GENOMIC DNA]</scope>
    <source>
        <strain evidence="2 3">NIES-30</strain>
    </source>
</reference>
<name>A0A1U7J3P0_9CYAN</name>
<evidence type="ECO:0000313" key="3">
    <source>
        <dbReference type="Proteomes" id="UP000185557"/>
    </source>
</evidence>
<dbReference type="STRING" id="549789.NIES30_15425"/>
<proteinExistence type="predicted"/>
<feature type="domain" description="HTH cro/C1-type" evidence="1">
    <location>
        <begin position="8"/>
        <end position="56"/>
    </location>
</feature>
<keyword evidence="3" id="KW-1185">Reference proteome</keyword>
<comment type="caution">
    <text evidence="2">The sequence shown here is derived from an EMBL/GenBank/DDBJ whole genome shotgun (WGS) entry which is preliminary data.</text>
</comment>
<dbReference type="CDD" id="cd00093">
    <property type="entry name" value="HTH_XRE"/>
    <property type="match status" value="1"/>
</dbReference>
<dbReference type="InterPro" id="IPR010982">
    <property type="entry name" value="Lambda_DNA-bd_dom_sf"/>
</dbReference>
<gene>
    <name evidence="2" type="ORF">NIES30_15425</name>
</gene>
<organism evidence="2 3">
    <name type="scientific">Phormidium tenue NIES-30</name>
    <dbReference type="NCBI Taxonomy" id="549789"/>
    <lineage>
        <taxon>Bacteria</taxon>
        <taxon>Bacillati</taxon>
        <taxon>Cyanobacteriota</taxon>
        <taxon>Cyanophyceae</taxon>
        <taxon>Oscillatoriophycideae</taxon>
        <taxon>Oscillatoriales</taxon>
        <taxon>Oscillatoriaceae</taxon>
        <taxon>Phormidium</taxon>
    </lineage>
</organism>